<dbReference type="EMBL" id="VSRR010007835">
    <property type="protein sequence ID" value="MPC47623.1"/>
    <property type="molecule type" value="Genomic_DNA"/>
</dbReference>
<dbReference type="Proteomes" id="UP000324222">
    <property type="component" value="Unassembled WGS sequence"/>
</dbReference>
<reference evidence="1 2" key="1">
    <citation type="submission" date="2019-05" db="EMBL/GenBank/DDBJ databases">
        <title>Another draft genome of Portunus trituberculatus and its Hox gene families provides insights of decapod evolution.</title>
        <authorList>
            <person name="Jeong J.-H."/>
            <person name="Song I."/>
            <person name="Kim S."/>
            <person name="Choi T."/>
            <person name="Kim D."/>
            <person name="Ryu S."/>
            <person name="Kim W."/>
        </authorList>
    </citation>
    <scope>NUCLEOTIDE SEQUENCE [LARGE SCALE GENOMIC DNA]</scope>
    <source>
        <tissue evidence="1">Muscle</tissue>
    </source>
</reference>
<gene>
    <name evidence="1" type="ORF">E2C01_041374</name>
</gene>
<protein>
    <submittedName>
        <fullName evidence="1">Uncharacterized protein</fullName>
    </submittedName>
</protein>
<proteinExistence type="predicted"/>
<organism evidence="1 2">
    <name type="scientific">Portunus trituberculatus</name>
    <name type="common">Swimming crab</name>
    <name type="synonym">Neptunus trituberculatus</name>
    <dbReference type="NCBI Taxonomy" id="210409"/>
    <lineage>
        <taxon>Eukaryota</taxon>
        <taxon>Metazoa</taxon>
        <taxon>Ecdysozoa</taxon>
        <taxon>Arthropoda</taxon>
        <taxon>Crustacea</taxon>
        <taxon>Multicrustacea</taxon>
        <taxon>Malacostraca</taxon>
        <taxon>Eumalacostraca</taxon>
        <taxon>Eucarida</taxon>
        <taxon>Decapoda</taxon>
        <taxon>Pleocyemata</taxon>
        <taxon>Brachyura</taxon>
        <taxon>Eubrachyura</taxon>
        <taxon>Portunoidea</taxon>
        <taxon>Portunidae</taxon>
        <taxon>Portuninae</taxon>
        <taxon>Portunus</taxon>
    </lineage>
</organism>
<sequence>MHLVAGSCELWGVTRHTTSSAPRGKCVFTVKSQLTPRPRSRTKPQVCCLAMTLRYFLELQTLPHWMNKRTGKSLAETSAD</sequence>
<name>A0A5B7FRK6_PORTR</name>
<accession>A0A5B7FRK6</accession>
<keyword evidence="2" id="KW-1185">Reference proteome</keyword>
<evidence type="ECO:0000313" key="2">
    <source>
        <dbReference type="Proteomes" id="UP000324222"/>
    </source>
</evidence>
<evidence type="ECO:0000313" key="1">
    <source>
        <dbReference type="EMBL" id="MPC47623.1"/>
    </source>
</evidence>
<comment type="caution">
    <text evidence="1">The sequence shown here is derived from an EMBL/GenBank/DDBJ whole genome shotgun (WGS) entry which is preliminary data.</text>
</comment>
<dbReference type="AlphaFoldDB" id="A0A5B7FRK6"/>